<proteinExistence type="predicted"/>
<feature type="domain" description="Phage-Barnase-EndoU-ColicinE5/D-RelE like nuclease 4" evidence="1">
    <location>
        <begin position="14"/>
        <end position="177"/>
    </location>
</feature>
<reference evidence="2 3" key="1">
    <citation type="submission" date="2018-12" db="EMBL/GenBank/DDBJ databases">
        <authorList>
            <consortium name="Pathogen Informatics"/>
        </authorList>
    </citation>
    <scope>NUCLEOTIDE SEQUENCE [LARGE SCALE GENOMIC DNA]</scope>
    <source>
        <strain evidence="2 3">NCTC8529</strain>
    </source>
</reference>
<dbReference type="EMBL" id="LR134310">
    <property type="protein sequence ID" value="VEE89339.1"/>
    <property type="molecule type" value="Genomic_DNA"/>
</dbReference>
<evidence type="ECO:0000313" key="2">
    <source>
        <dbReference type="EMBL" id="VEE89339.1"/>
    </source>
</evidence>
<sequence length="184" mass="21431">MKEQAKLGRYINLIEEAAKFFNDHFINKKVIYRTENQEITVIFKRTNFMHLCGIRYTDGAAKFFRAAISKKLDLSKMGVKDDGTTFLKLSLLQSVKFLLSAEISLADRAIYLHLHFDKALRTKKQIFALTLINDEHIFVPQSLLNLKSMNEFPHGDKVISIKSIHLQDNTEKVYFDYQYDKCSE</sequence>
<gene>
    <name evidence="2" type="ORF">NCTC8529_00233</name>
</gene>
<dbReference type="RefSeq" id="WP_039197076.1">
    <property type="nucleotide sequence ID" value="NZ_LR134310.1"/>
</dbReference>
<accession>A0AAX3FGP1</accession>
<dbReference type="GeneID" id="92744913"/>
<dbReference type="Pfam" id="PF18813">
    <property type="entry name" value="PBECR4"/>
    <property type="match status" value="1"/>
</dbReference>
<dbReference type="InterPro" id="IPR041420">
    <property type="entry name" value="PBECR4"/>
</dbReference>
<dbReference type="Proteomes" id="UP000268529">
    <property type="component" value="Chromosome"/>
</dbReference>
<organism evidence="2 3">
    <name type="scientific">Actinobacillus equuli</name>
    <dbReference type="NCBI Taxonomy" id="718"/>
    <lineage>
        <taxon>Bacteria</taxon>
        <taxon>Pseudomonadati</taxon>
        <taxon>Pseudomonadota</taxon>
        <taxon>Gammaproteobacteria</taxon>
        <taxon>Pasteurellales</taxon>
        <taxon>Pasteurellaceae</taxon>
        <taxon>Actinobacillus</taxon>
    </lineage>
</organism>
<evidence type="ECO:0000259" key="1">
    <source>
        <dbReference type="Pfam" id="PF18813"/>
    </source>
</evidence>
<evidence type="ECO:0000313" key="3">
    <source>
        <dbReference type="Proteomes" id="UP000268529"/>
    </source>
</evidence>
<dbReference type="AlphaFoldDB" id="A0AAX3FGP1"/>
<name>A0AAX3FGP1_ACTEU</name>
<protein>
    <recommendedName>
        <fullName evidence="1">Phage-Barnase-EndoU-ColicinE5/D-RelE like nuclease 4 domain-containing protein</fullName>
    </recommendedName>
</protein>